<evidence type="ECO:0000313" key="2">
    <source>
        <dbReference type="Proteomes" id="UP000232101"/>
    </source>
</evidence>
<dbReference type="PROSITE" id="PS51257">
    <property type="entry name" value="PROKAR_LIPOPROTEIN"/>
    <property type="match status" value="1"/>
</dbReference>
<protein>
    <recommendedName>
        <fullName evidence="3">Lipoprotein</fullName>
    </recommendedName>
</protein>
<dbReference type="RefSeq" id="WP_100545456.1">
    <property type="nucleotide sequence ID" value="NZ_PHQY01000684.1"/>
</dbReference>
<proteinExistence type="predicted"/>
<sequence>MKKALLLLLAIMLVGCSGEGTEKKKEGNVKKDEVTKEEKVVPVKFEEVDPESKAAVEKFVKKYNVRVDIYKQDPEEGIEIAKIPEPITSELNKEEKILSQTLLDTDFKKHKGHYKIDAKYNEDKKIIGYNISIEGIPATELSENGEEWAEGITSTMTIADALGLNIDKYDEESDIAFDEENYTYTDPNTKTNVTFLYADWDLGKFEIKYDLSK</sequence>
<accession>A0A2M9PYZ7</accession>
<dbReference type="AlphaFoldDB" id="A0A2M9PYZ7"/>
<organism evidence="1 2">
    <name type="scientific">Lysinibacillus xylanilyticus</name>
    <dbReference type="NCBI Taxonomy" id="582475"/>
    <lineage>
        <taxon>Bacteria</taxon>
        <taxon>Bacillati</taxon>
        <taxon>Bacillota</taxon>
        <taxon>Bacilli</taxon>
        <taxon>Bacillales</taxon>
        <taxon>Bacillaceae</taxon>
        <taxon>Lysinibacillus</taxon>
    </lineage>
</organism>
<dbReference type="EMBL" id="PHQY01000684">
    <property type="protein sequence ID" value="PJO41050.1"/>
    <property type="molecule type" value="Genomic_DNA"/>
</dbReference>
<dbReference type="Proteomes" id="UP000232101">
    <property type="component" value="Unassembled WGS sequence"/>
</dbReference>
<evidence type="ECO:0008006" key="3">
    <source>
        <dbReference type="Google" id="ProtNLM"/>
    </source>
</evidence>
<name>A0A2M9PYZ7_9BACI</name>
<comment type="caution">
    <text evidence="1">The sequence shown here is derived from an EMBL/GenBank/DDBJ whole genome shotgun (WGS) entry which is preliminary data.</text>
</comment>
<evidence type="ECO:0000313" key="1">
    <source>
        <dbReference type="EMBL" id="PJO41050.1"/>
    </source>
</evidence>
<reference evidence="1 2" key="1">
    <citation type="submission" date="2017-11" db="EMBL/GenBank/DDBJ databases">
        <title>Bacterial isolate from king chilli rhizosphere.</title>
        <authorList>
            <person name="Takhelmayum P."/>
            <person name="Sarangthem I."/>
        </authorList>
    </citation>
    <scope>NUCLEOTIDE SEQUENCE [LARGE SCALE GENOMIC DNA]</scope>
    <source>
        <strain evidence="2">t26</strain>
    </source>
</reference>
<gene>
    <name evidence="1" type="ORF">CWD94_24955</name>
</gene>